<organism evidence="1 2">
    <name type="scientific">Streptomyces spongiicola</name>
    <dbReference type="NCBI Taxonomy" id="1690221"/>
    <lineage>
        <taxon>Bacteria</taxon>
        <taxon>Bacillati</taxon>
        <taxon>Actinomycetota</taxon>
        <taxon>Actinomycetes</taxon>
        <taxon>Kitasatosporales</taxon>
        <taxon>Streptomycetaceae</taxon>
        <taxon>Streptomyces</taxon>
    </lineage>
</organism>
<dbReference type="EMBL" id="BGZL01000035">
    <property type="protein sequence ID" value="GBQ04315.1"/>
    <property type="molecule type" value="Genomic_DNA"/>
</dbReference>
<sequence>MTISDTMSQLWASSLQSAAVGSGTSAQLGLPNPGNSIEFRLGPEHTPVQSMRRARAFVAKVLPALLAGAPSAKAIEEATLAVLAELVDITARHRAGIDLSGRVSYDGEHVLIAVGDMDQALPAPEEEPGLFIVRRLVDDVGQYRSDDDGYATWASIPVRSRPGTPM</sequence>
<comment type="caution">
    <text evidence="1">The sequence shown here is derived from an EMBL/GenBank/DDBJ whole genome shotgun (WGS) entry which is preliminary data.</text>
</comment>
<dbReference type="Proteomes" id="UP000265354">
    <property type="component" value="Unassembled WGS sequence"/>
</dbReference>
<dbReference type="RefSeq" id="WP_116429128.1">
    <property type="nucleotide sequence ID" value="NZ_BGZL01000035.1"/>
</dbReference>
<evidence type="ECO:0008006" key="3">
    <source>
        <dbReference type="Google" id="ProtNLM"/>
    </source>
</evidence>
<reference evidence="1 2" key="1">
    <citation type="submission" date="2018-07" db="EMBL/GenBank/DDBJ databases">
        <title>Whole Genome Shotgun Sequence of Streptomyces spongiicola strain 531S.</title>
        <authorList>
            <person name="Dohra H."/>
            <person name="Kodani S."/>
        </authorList>
    </citation>
    <scope>NUCLEOTIDE SEQUENCE [LARGE SCALE GENOMIC DNA]</scope>
    <source>
        <strain evidence="1 2">531S</strain>
    </source>
</reference>
<proteinExistence type="predicted"/>
<name>A0A388T9B3_9ACTN</name>
<dbReference type="Gene3D" id="3.30.565.10">
    <property type="entry name" value="Histidine kinase-like ATPase, C-terminal domain"/>
    <property type="match status" value="1"/>
</dbReference>
<evidence type="ECO:0000313" key="1">
    <source>
        <dbReference type="EMBL" id="GBQ04315.1"/>
    </source>
</evidence>
<accession>A0A388T9B3</accession>
<evidence type="ECO:0000313" key="2">
    <source>
        <dbReference type="Proteomes" id="UP000265354"/>
    </source>
</evidence>
<protein>
    <recommendedName>
        <fullName evidence="3">ATP-binding protein</fullName>
    </recommendedName>
</protein>
<dbReference type="InterPro" id="IPR036890">
    <property type="entry name" value="HATPase_C_sf"/>
</dbReference>
<dbReference type="AlphaFoldDB" id="A0A388T9B3"/>
<gene>
    <name evidence="1" type="ORF">SSP531S_58090</name>
</gene>